<dbReference type="EMBL" id="MT142612">
    <property type="protein sequence ID" value="QJA86070.1"/>
    <property type="molecule type" value="Genomic_DNA"/>
</dbReference>
<sequence length="138" mass="14201">MITAGAWWRTKGGKFPLTAVHSGSAAVEAYIYGDKLFCDFTDLGSAETVTITIPFKLKIVTALLRVTSGGQVASKTITISNGSDAVSNAMSMTTDKSIVAPATIDSAYCSVAKAGTIVLTSSAHADGDAVVVLDIIPD</sequence>
<proteinExistence type="predicted"/>
<name>A0A6M3KVZ4_9ZZZZ</name>
<dbReference type="AlphaFoldDB" id="A0A6M3KVZ4"/>
<gene>
    <name evidence="1" type="ORF">MM415B02141_0011</name>
</gene>
<accession>A0A6M3KVZ4</accession>
<organism evidence="1">
    <name type="scientific">viral metagenome</name>
    <dbReference type="NCBI Taxonomy" id="1070528"/>
    <lineage>
        <taxon>unclassified sequences</taxon>
        <taxon>metagenomes</taxon>
        <taxon>organismal metagenomes</taxon>
    </lineage>
</organism>
<evidence type="ECO:0000313" key="1">
    <source>
        <dbReference type="EMBL" id="QJA86070.1"/>
    </source>
</evidence>
<reference evidence="1" key="1">
    <citation type="submission" date="2020-03" db="EMBL/GenBank/DDBJ databases">
        <title>The deep terrestrial virosphere.</title>
        <authorList>
            <person name="Holmfeldt K."/>
            <person name="Nilsson E."/>
            <person name="Simone D."/>
            <person name="Lopez-Fernandez M."/>
            <person name="Wu X."/>
            <person name="de Brujin I."/>
            <person name="Lundin D."/>
            <person name="Andersson A."/>
            <person name="Bertilsson S."/>
            <person name="Dopson M."/>
        </authorList>
    </citation>
    <scope>NUCLEOTIDE SEQUENCE</scope>
    <source>
        <strain evidence="1">MM415B02141</strain>
    </source>
</reference>
<protein>
    <submittedName>
        <fullName evidence="1">Uncharacterized protein</fullName>
    </submittedName>
</protein>